<keyword evidence="2" id="KW-1185">Reference proteome</keyword>
<accession>A0ABW7MYM1</accession>
<organism evidence="1 2">
    <name type="scientific">Gaetbulibacter aquiaggeris</name>
    <dbReference type="NCBI Taxonomy" id="1735373"/>
    <lineage>
        <taxon>Bacteria</taxon>
        <taxon>Pseudomonadati</taxon>
        <taxon>Bacteroidota</taxon>
        <taxon>Flavobacteriia</taxon>
        <taxon>Flavobacteriales</taxon>
        <taxon>Flavobacteriaceae</taxon>
        <taxon>Gaetbulibacter</taxon>
    </lineage>
</organism>
<name>A0ABW7MYM1_9FLAO</name>
<reference evidence="1 2" key="1">
    <citation type="submission" date="2024-02" db="EMBL/GenBank/DDBJ databases">
        <title>A Gaetbulibacter species isolated from tidal flats and genomic insights of their niches.</title>
        <authorList>
            <person name="Ye Y."/>
        </authorList>
    </citation>
    <scope>NUCLEOTIDE SEQUENCE [LARGE SCALE GENOMIC DNA]</scope>
    <source>
        <strain evidence="1 2">KEM-8</strain>
    </source>
</reference>
<proteinExistence type="predicted"/>
<dbReference type="EMBL" id="JBAWKC010000007">
    <property type="protein sequence ID" value="MFH6770277.1"/>
    <property type="molecule type" value="Genomic_DNA"/>
</dbReference>
<evidence type="ECO:0000313" key="1">
    <source>
        <dbReference type="EMBL" id="MFH6770277.1"/>
    </source>
</evidence>
<evidence type="ECO:0000313" key="2">
    <source>
        <dbReference type="Proteomes" id="UP001610104"/>
    </source>
</evidence>
<comment type="caution">
    <text evidence="1">The sequence shown here is derived from an EMBL/GenBank/DDBJ whole genome shotgun (WGS) entry which is preliminary data.</text>
</comment>
<protein>
    <submittedName>
        <fullName evidence="1">Uncharacterized protein</fullName>
    </submittedName>
</protein>
<sequence>MDLGPIEITRKTGEEKFKSKSDLNKISLLEFWQWSTSDLLANTTRGYLAEFIVANDLGVNKTLRTDWKSYDLTSKKGLKIEIKTSAYIQTWEQSKISKIIYSINPSKNYDPIKNRFDGKPFRDSDYYIFCLLHHTDQKTINPLDLDQWAFYVLETRILEEKLPKQKTITLSSLLKLNPVKCKYGQINKIIEP</sequence>
<dbReference type="Proteomes" id="UP001610104">
    <property type="component" value="Unassembled WGS sequence"/>
</dbReference>
<dbReference type="RefSeq" id="WP_395439494.1">
    <property type="nucleotide sequence ID" value="NZ_JBAWKC010000007.1"/>
</dbReference>
<gene>
    <name evidence="1" type="ORF">V8G56_16120</name>
</gene>